<dbReference type="HOGENOM" id="CLU_007654_3_0_1"/>
<protein>
    <submittedName>
        <fullName evidence="2">Uncharacterized protein</fullName>
    </submittedName>
</protein>
<evidence type="ECO:0000313" key="3">
    <source>
        <dbReference type="Proteomes" id="UP000053647"/>
    </source>
</evidence>
<reference evidence="3" key="2">
    <citation type="submission" date="2015-01" db="EMBL/GenBank/DDBJ databases">
        <title>Evolutionary Origins and Diversification of the Mycorrhizal Mutualists.</title>
        <authorList>
            <consortium name="DOE Joint Genome Institute"/>
            <consortium name="Mycorrhizal Genomics Consortium"/>
            <person name="Kohler A."/>
            <person name="Kuo A."/>
            <person name="Nagy L.G."/>
            <person name="Floudas D."/>
            <person name="Copeland A."/>
            <person name="Barry K.W."/>
            <person name="Cichocki N."/>
            <person name="Veneault-Fourrey C."/>
            <person name="LaButti K."/>
            <person name="Lindquist E.A."/>
            <person name="Lipzen A."/>
            <person name="Lundell T."/>
            <person name="Morin E."/>
            <person name="Murat C."/>
            <person name="Riley R."/>
            <person name="Ohm R."/>
            <person name="Sun H."/>
            <person name="Tunlid A."/>
            <person name="Henrissat B."/>
            <person name="Grigoriev I.V."/>
            <person name="Hibbett D.S."/>
            <person name="Martin F."/>
        </authorList>
    </citation>
    <scope>NUCLEOTIDE SEQUENCE [LARGE SCALE GENOMIC DNA]</scope>
    <source>
        <strain evidence="3">ATCC 200175</strain>
    </source>
</reference>
<feature type="compositionally biased region" description="Low complexity" evidence="1">
    <location>
        <begin position="120"/>
        <end position="134"/>
    </location>
</feature>
<dbReference type="OrthoDB" id="2705624at2759"/>
<keyword evidence="3" id="KW-1185">Reference proteome</keyword>
<dbReference type="EMBL" id="KN819360">
    <property type="protein sequence ID" value="KIJ12711.1"/>
    <property type="molecule type" value="Genomic_DNA"/>
</dbReference>
<reference evidence="2 3" key="1">
    <citation type="submission" date="2014-06" db="EMBL/GenBank/DDBJ databases">
        <authorList>
            <consortium name="DOE Joint Genome Institute"/>
            <person name="Kuo A."/>
            <person name="Kohler A."/>
            <person name="Nagy L.G."/>
            <person name="Floudas D."/>
            <person name="Copeland A."/>
            <person name="Barry K.W."/>
            <person name="Cichocki N."/>
            <person name="Veneault-Fourrey C."/>
            <person name="LaButti K."/>
            <person name="Lindquist E.A."/>
            <person name="Lipzen A."/>
            <person name="Lundell T."/>
            <person name="Morin E."/>
            <person name="Murat C."/>
            <person name="Sun H."/>
            <person name="Tunlid A."/>
            <person name="Henrissat B."/>
            <person name="Grigoriev I.V."/>
            <person name="Hibbett D.S."/>
            <person name="Martin F."/>
            <person name="Nordberg H.P."/>
            <person name="Cantor M.N."/>
            <person name="Hua S.X."/>
        </authorList>
    </citation>
    <scope>NUCLEOTIDE SEQUENCE [LARGE SCALE GENOMIC DNA]</scope>
    <source>
        <strain evidence="2 3">ATCC 200175</strain>
    </source>
</reference>
<feature type="region of interest" description="Disordered" evidence="1">
    <location>
        <begin position="108"/>
        <end position="261"/>
    </location>
</feature>
<feature type="compositionally biased region" description="Basic and acidic residues" evidence="1">
    <location>
        <begin position="247"/>
        <end position="261"/>
    </location>
</feature>
<organism evidence="2 3">
    <name type="scientific">Paxillus involutus ATCC 200175</name>
    <dbReference type="NCBI Taxonomy" id="664439"/>
    <lineage>
        <taxon>Eukaryota</taxon>
        <taxon>Fungi</taxon>
        <taxon>Dikarya</taxon>
        <taxon>Basidiomycota</taxon>
        <taxon>Agaricomycotina</taxon>
        <taxon>Agaricomycetes</taxon>
        <taxon>Agaricomycetidae</taxon>
        <taxon>Boletales</taxon>
        <taxon>Paxilineae</taxon>
        <taxon>Paxillaceae</taxon>
        <taxon>Paxillus</taxon>
    </lineage>
</organism>
<sequence>MTEFPALRMDRQNWSAWRANLEAVLEELGISAYLSQTTPNPYDEQANALAQCAIASTIPNSLFLQILRFKSAYECFETLRTLFKKTTATIQLLNKLRSDKNARVAVHSVKTASNVRDSDVSNGSGRRNNNVPRNNTRRPRKREPKGQGRVDRRKEEGEKGRKSSGRADEKVTAATGPGNSATDQMAGGVSLVKPTSSQENVPGTHVDTPSPPPPTPSLPDEQTAPKSKRPTHQRSRNGHVPRNGTRHTREDNVEGRRRGVE</sequence>
<feature type="compositionally biased region" description="Basic and acidic residues" evidence="1">
    <location>
        <begin position="144"/>
        <end position="171"/>
    </location>
</feature>
<accession>A0A0C9TZM3</accession>
<feature type="compositionally biased region" description="Basic residues" evidence="1">
    <location>
        <begin position="226"/>
        <end position="239"/>
    </location>
</feature>
<dbReference type="AlphaFoldDB" id="A0A0C9TZM3"/>
<dbReference type="Proteomes" id="UP000053647">
    <property type="component" value="Unassembled WGS sequence"/>
</dbReference>
<name>A0A0C9TZM3_PAXIN</name>
<proteinExistence type="predicted"/>
<evidence type="ECO:0000313" key="2">
    <source>
        <dbReference type="EMBL" id="KIJ12711.1"/>
    </source>
</evidence>
<gene>
    <name evidence="2" type="ORF">PAXINDRAFT_14469</name>
</gene>
<evidence type="ECO:0000256" key="1">
    <source>
        <dbReference type="SAM" id="MobiDB-lite"/>
    </source>
</evidence>